<name>A0ABV1AJ17_9FIRM</name>
<dbReference type="Pfam" id="PF00535">
    <property type="entry name" value="Glycos_transf_2"/>
    <property type="match status" value="1"/>
</dbReference>
<evidence type="ECO:0000313" key="5">
    <source>
        <dbReference type="EMBL" id="MEQ2357720.1"/>
    </source>
</evidence>
<comment type="similarity">
    <text evidence="1">Belongs to the glycosyltransferase 2 family.</text>
</comment>
<proteinExistence type="inferred from homology"/>
<keyword evidence="2 5" id="KW-0328">Glycosyltransferase</keyword>
<dbReference type="Gene3D" id="3.90.550.10">
    <property type="entry name" value="Spore Coat Polysaccharide Biosynthesis Protein SpsA, Chain A"/>
    <property type="match status" value="1"/>
</dbReference>
<reference evidence="5 6" key="1">
    <citation type="submission" date="2024-03" db="EMBL/GenBank/DDBJ databases">
        <title>Human intestinal bacterial collection.</title>
        <authorList>
            <person name="Pauvert C."/>
            <person name="Hitch T.C.A."/>
            <person name="Clavel T."/>
        </authorList>
    </citation>
    <scope>NUCLEOTIDE SEQUENCE [LARGE SCALE GENOMIC DNA]</scope>
    <source>
        <strain evidence="5 6">CLA-AA-H95</strain>
    </source>
</reference>
<dbReference type="PANTHER" id="PTHR43685">
    <property type="entry name" value="GLYCOSYLTRANSFERASE"/>
    <property type="match status" value="1"/>
</dbReference>
<evidence type="ECO:0000313" key="6">
    <source>
        <dbReference type="Proteomes" id="UP001446032"/>
    </source>
</evidence>
<keyword evidence="6" id="KW-1185">Reference proteome</keyword>
<evidence type="ECO:0000259" key="4">
    <source>
        <dbReference type="Pfam" id="PF00535"/>
    </source>
</evidence>
<gene>
    <name evidence="5" type="ORF">WMO75_05065</name>
</gene>
<dbReference type="RefSeq" id="WP_022215470.1">
    <property type="nucleotide sequence ID" value="NZ_JBBMEI010000010.1"/>
</dbReference>
<feature type="domain" description="Glycosyltransferase 2-like" evidence="4">
    <location>
        <begin position="10"/>
        <end position="173"/>
    </location>
</feature>
<keyword evidence="3 5" id="KW-0808">Transferase</keyword>
<dbReference type="PANTHER" id="PTHR43685:SF5">
    <property type="entry name" value="GLYCOSYLTRANSFERASE EPSE-RELATED"/>
    <property type="match status" value="1"/>
</dbReference>
<dbReference type="SUPFAM" id="SSF53448">
    <property type="entry name" value="Nucleotide-diphospho-sugar transferases"/>
    <property type="match status" value="1"/>
</dbReference>
<dbReference type="EMBL" id="JBBMEI010000010">
    <property type="protein sequence ID" value="MEQ2357720.1"/>
    <property type="molecule type" value="Genomic_DNA"/>
</dbReference>
<protein>
    <submittedName>
        <fullName evidence="5">Glycosyltransferase</fullName>
        <ecNumber evidence="5">2.4.-.-</ecNumber>
    </submittedName>
</protein>
<evidence type="ECO:0000256" key="1">
    <source>
        <dbReference type="ARBA" id="ARBA00006739"/>
    </source>
</evidence>
<dbReference type="InterPro" id="IPR001173">
    <property type="entry name" value="Glyco_trans_2-like"/>
</dbReference>
<dbReference type="InterPro" id="IPR050834">
    <property type="entry name" value="Glycosyltransf_2"/>
</dbReference>
<dbReference type="GO" id="GO:0016757">
    <property type="term" value="F:glycosyltransferase activity"/>
    <property type="evidence" value="ECO:0007669"/>
    <property type="project" value="UniProtKB-KW"/>
</dbReference>
<sequence length="278" mass="32755">MGTDSEMTYSVLMAVYGKENPEFLRQSIESMLNQTLPFSDFVLVCDGPLSHELNEVITWAQKQMGEKLQLIRLKENKGLGNALHVGVPRCRCSVIARMDSDDISRPDRCERQFRIIERDGYDLVSGTLQEFSRKPGDMDRLRVLPRTSEEILQYAKKRNPFNHPCMMFRREAVLHAGNYQDFPGFEDYYLWVRMLRKGCKGYNVQEVILDMRTGNGMYDRRGGREYLHWVLRFQRYLYCKKFITRKEYIKNCLVRTTVGMIPGGAREKFYHLFLRNVK</sequence>
<dbReference type="InterPro" id="IPR029044">
    <property type="entry name" value="Nucleotide-diphossugar_trans"/>
</dbReference>
<organism evidence="5 6">
    <name type="scientific">Blautia intestinihominis</name>
    <dbReference type="NCBI Taxonomy" id="3133152"/>
    <lineage>
        <taxon>Bacteria</taxon>
        <taxon>Bacillati</taxon>
        <taxon>Bacillota</taxon>
        <taxon>Clostridia</taxon>
        <taxon>Lachnospirales</taxon>
        <taxon>Lachnospiraceae</taxon>
        <taxon>Blautia</taxon>
    </lineage>
</organism>
<evidence type="ECO:0000256" key="2">
    <source>
        <dbReference type="ARBA" id="ARBA00022676"/>
    </source>
</evidence>
<evidence type="ECO:0000256" key="3">
    <source>
        <dbReference type="ARBA" id="ARBA00022679"/>
    </source>
</evidence>
<comment type="caution">
    <text evidence="5">The sequence shown here is derived from an EMBL/GenBank/DDBJ whole genome shotgun (WGS) entry which is preliminary data.</text>
</comment>
<dbReference type="EC" id="2.4.-.-" evidence="5"/>
<accession>A0ABV1AJ17</accession>
<dbReference type="Proteomes" id="UP001446032">
    <property type="component" value="Unassembled WGS sequence"/>
</dbReference>